<dbReference type="EMBL" id="CAKOGP040000413">
    <property type="protein sequence ID" value="CAJ1934918.1"/>
    <property type="molecule type" value="Genomic_DNA"/>
</dbReference>
<evidence type="ECO:0000313" key="1">
    <source>
        <dbReference type="EMBL" id="CAJ1934918.1"/>
    </source>
</evidence>
<dbReference type="AlphaFoldDB" id="A0AAD2CKY5"/>
<sequence>MQTTKSARFGITLYYVICPEEAPVDPAPPLKGKKAFAEVYGSHWDEQQLRASHLHSSFKTDDKTLFQKLDEALRSMNYVSCMEPFQQAKGQGQKAFFALIKTYLGDDKWLSEFTKYDNMMHNARVERSLQPDFGWQSSPSCRHPANR</sequence>
<accession>A0AAD2CKY5</accession>
<gene>
    <name evidence="1" type="ORF">CYCCA115_LOCUS4253</name>
</gene>
<name>A0AAD2CKY5_9STRA</name>
<keyword evidence="2" id="KW-1185">Reference proteome</keyword>
<organism evidence="1 2">
    <name type="scientific">Cylindrotheca closterium</name>
    <dbReference type="NCBI Taxonomy" id="2856"/>
    <lineage>
        <taxon>Eukaryota</taxon>
        <taxon>Sar</taxon>
        <taxon>Stramenopiles</taxon>
        <taxon>Ochrophyta</taxon>
        <taxon>Bacillariophyta</taxon>
        <taxon>Bacillariophyceae</taxon>
        <taxon>Bacillariophycidae</taxon>
        <taxon>Bacillariales</taxon>
        <taxon>Bacillariaceae</taxon>
        <taxon>Cylindrotheca</taxon>
    </lineage>
</organism>
<reference evidence="1" key="1">
    <citation type="submission" date="2023-08" db="EMBL/GenBank/DDBJ databases">
        <authorList>
            <person name="Audoor S."/>
            <person name="Bilcke G."/>
        </authorList>
    </citation>
    <scope>NUCLEOTIDE SEQUENCE</scope>
</reference>
<dbReference type="Proteomes" id="UP001295423">
    <property type="component" value="Unassembled WGS sequence"/>
</dbReference>
<comment type="caution">
    <text evidence="1">The sequence shown here is derived from an EMBL/GenBank/DDBJ whole genome shotgun (WGS) entry which is preliminary data.</text>
</comment>
<evidence type="ECO:0000313" key="2">
    <source>
        <dbReference type="Proteomes" id="UP001295423"/>
    </source>
</evidence>
<proteinExistence type="predicted"/>
<protein>
    <submittedName>
        <fullName evidence="1">Uncharacterized protein</fullName>
    </submittedName>
</protein>